<evidence type="ECO:0000256" key="5">
    <source>
        <dbReference type="ARBA" id="ARBA00022989"/>
    </source>
</evidence>
<comment type="subcellular location">
    <subcellularLocation>
        <location evidence="1">Cell membrane</location>
        <topology evidence="1">Multi-pass membrane protein</topology>
    </subcellularLocation>
</comment>
<keyword evidence="3" id="KW-0808">Transferase</keyword>
<protein>
    <submittedName>
        <fullName evidence="8">Uncharacterized protein</fullName>
    </submittedName>
</protein>
<evidence type="ECO:0000256" key="7">
    <source>
        <dbReference type="ARBA" id="ARBA00024033"/>
    </source>
</evidence>
<dbReference type="GO" id="GO:0005886">
    <property type="term" value="C:plasma membrane"/>
    <property type="evidence" value="ECO:0007669"/>
    <property type="project" value="UniProtKB-SubCell"/>
</dbReference>
<evidence type="ECO:0000256" key="1">
    <source>
        <dbReference type="ARBA" id="ARBA00004651"/>
    </source>
</evidence>
<reference evidence="8 9" key="1">
    <citation type="journal article" date="2019" name="Int. J. Syst. Evol. Microbiol.">
        <title>Capsulimonas corticalis gen. nov., sp. nov., an aerobic capsulated bacterium, of a novel bacterial order, Capsulimonadales ord. nov., of the class Armatimonadia of the phylum Armatimonadetes.</title>
        <authorList>
            <person name="Li J."/>
            <person name="Kudo C."/>
            <person name="Tonouchi A."/>
        </authorList>
    </citation>
    <scope>NUCLEOTIDE SEQUENCE [LARGE SCALE GENOMIC DNA]</scope>
    <source>
        <strain evidence="8 9">AX-7</strain>
    </source>
</reference>
<evidence type="ECO:0000256" key="6">
    <source>
        <dbReference type="ARBA" id="ARBA00023136"/>
    </source>
</evidence>
<organism evidence="8 9">
    <name type="scientific">Capsulimonas corticalis</name>
    <dbReference type="NCBI Taxonomy" id="2219043"/>
    <lineage>
        <taxon>Bacteria</taxon>
        <taxon>Bacillati</taxon>
        <taxon>Armatimonadota</taxon>
        <taxon>Armatimonadia</taxon>
        <taxon>Capsulimonadales</taxon>
        <taxon>Capsulimonadaceae</taxon>
        <taxon>Capsulimonas</taxon>
    </lineage>
</organism>
<accession>A0A402D3S2</accession>
<name>A0A402D3S2_9BACT</name>
<sequence>MVFLVTAALHLAIQLGVWLPNVWKRRDIQRDMTVYYQAAQRAERHRPLYKPLRSNAPDVNRGAYIYPPQFAVVVSPVARLPYLTYAHLCYVLELAAFWSFAYALVQLAGARRNAANVLLWGGLLGITPGTYDAMTLGQVDPLLWALFGFALCTRHRGVLLGISAQIKPFALLVVAIAAWRERGRVLWPAAIVIALGTLLGLAVYGPMSFVRWAQWGLPVPTQGSFEANNISLTYLGLRLARALGWWSYSGGELPAAARLYLAASGCLGAAGAVFLTRRQSPAMQYAVTLVAGVLCAPLCWITYLPLALVPFAICVRERRSQAGTETAPIVTEKSLSAVSSILS</sequence>
<proteinExistence type="inferred from homology"/>
<evidence type="ECO:0000256" key="4">
    <source>
        <dbReference type="ARBA" id="ARBA00022692"/>
    </source>
</evidence>
<keyword evidence="9" id="KW-1185">Reference proteome</keyword>
<evidence type="ECO:0000256" key="2">
    <source>
        <dbReference type="ARBA" id="ARBA00022475"/>
    </source>
</evidence>
<dbReference type="Proteomes" id="UP000287394">
    <property type="component" value="Chromosome"/>
</dbReference>
<evidence type="ECO:0000256" key="3">
    <source>
        <dbReference type="ARBA" id="ARBA00022679"/>
    </source>
</evidence>
<keyword evidence="2" id="KW-1003">Cell membrane</keyword>
<dbReference type="EMBL" id="AP025739">
    <property type="protein sequence ID" value="BDI29697.1"/>
    <property type="molecule type" value="Genomic_DNA"/>
</dbReference>
<gene>
    <name evidence="8" type="ORF">CCAX7_17480</name>
</gene>
<dbReference type="GO" id="GO:0016758">
    <property type="term" value="F:hexosyltransferase activity"/>
    <property type="evidence" value="ECO:0007669"/>
    <property type="project" value="InterPro"/>
</dbReference>
<evidence type="ECO:0000313" key="8">
    <source>
        <dbReference type="EMBL" id="BDI29697.1"/>
    </source>
</evidence>
<keyword evidence="4" id="KW-0812">Transmembrane</keyword>
<dbReference type="Pfam" id="PF09594">
    <property type="entry name" value="GT87"/>
    <property type="match status" value="1"/>
</dbReference>
<evidence type="ECO:0000313" key="9">
    <source>
        <dbReference type="Proteomes" id="UP000287394"/>
    </source>
</evidence>
<dbReference type="KEGG" id="ccot:CCAX7_17480"/>
<dbReference type="AlphaFoldDB" id="A0A402D3S2"/>
<comment type="similarity">
    <text evidence="7">Belongs to the glycosyltransferase 87 family.</text>
</comment>
<keyword evidence="5" id="KW-1133">Transmembrane helix</keyword>
<dbReference type="InterPro" id="IPR018584">
    <property type="entry name" value="GT87"/>
</dbReference>
<keyword evidence="6" id="KW-0472">Membrane</keyword>